<evidence type="ECO:0000259" key="4">
    <source>
        <dbReference type="Pfam" id="PF22925"/>
    </source>
</evidence>
<proteinExistence type="predicted"/>
<reference evidence="5 6" key="1">
    <citation type="journal article" date="2012" name="BMC Genomics">
        <title>Comparative genomic analysis of human infective Trypanosoma cruzi lineages with the bat-restricted subspecies T. cruzi marinkellei.</title>
        <authorList>
            <person name="Franzen O."/>
            <person name="Talavera-Lopez C."/>
            <person name="Ochaya S."/>
            <person name="Butler C.E."/>
            <person name="Messenger L.A."/>
            <person name="Lewis M.D."/>
            <person name="Llewellyn M.S."/>
            <person name="Marinkelle C.J."/>
            <person name="Tyler K.M."/>
            <person name="Miles M.A."/>
            <person name="Andersson B."/>
        </authorList>
    </citation>
    <scope>NUCLEOTIDE SEQUENCE [LARGE SCALE GENOMIC DNA]</scope>
    <source>
        <strain evidence="5 6">B7</strain>
    </source>
</reference>
<gene>
    <name evidence="5" type="ORF">MOQ_004947</name>
</gene>
<keyword evidence="2" id="KW-0812">Transmembrane</keyword>
<accession>K2MZM7</accession>
<dbReference type="Pfam" id="PF13859">
    <property type="entry name" value="BNR_3"/>
    <property type="match status" value="1"/>
</dbReference>
<name>K2MZM7_TRYCR</name>
<evidence type="ECO:0000313" key="5">
    <source>
        <dbReference type="EMBL" id="EKF31219.1"/>
    </source>
</evidence>
<dbReference type="OrthoDB" id="253385at2759"/>
<dbReference type="SUPFAM" id="SSF49899">
    <property type="entry name" value="Concanavalin A-like lectins/glucanases"/>
    <property type="match status" value="1"/>
</dbReference>
<protein>
    <submittedName>
        <fullName evidence="5">Trans-sialidase, putative</fullName>
    </submittedName>
</protein>
<dbReference type="InterPro" id="IPR055239">
    <property type="entry name" value="TS_C"/>
</dbReference>
<dbReference type="Proteomes" id="UP000007350">
    <property type="component" value="Unassembled WGS sequence"/>
</dbReference>
<keyword evidence="2" id="KW-0472">Membrane</keyword>
<dbReference type="AlphaFoldDB" id="K2MZM7"/>
<dbReference type="PRINTS" id="PR01803">
    <property type="entry name" value="TCSIALIDASE"/>
</dbReference>
<evidence type="ECO:0000256" key="2">
    <source>
        <dbReference type="SAM" id="Phobius"/>
    </source>
</evidence>
<keyword evidence="2" id="KW-1133">Transmembrane helix</keyword>
<sequence>MHSRVAAVKAPRTHNRRRVTGSSGRRREGRESEPQRPNMFRHFFYSAVLLLLVVMMCCGSEGAHAVQSNLKDAQMPQWADIFVPQTTLLLPRGGGTSEKKWDSFASPSLVSAGGVMAAFAEGHISSKDESGKSSEPSSDAVAWYIDSAWDWSTLVAEVKKDARKAQTVLGKAEGTDRLDVVLRPTTTTKGNKVFLLAGSSEASNVSGSWSHGGLKLKLVVGDVTKPTDNKQSGWINWREVQSPLNETSGTVQGRKLTEFVASGGAGVLMEDGTLVFSLMAKSEENVFSMIIYSTNNGSTWAPSKGVSSANCTNPRITEWEGNLLMIVDCESGQRVYESRDMGTTWTEAVGKLPGVWINFELQTPWDLSLHVEALITATIEGRKVMLYTQRGYALGEGNATALYVWVTDNNRSFHFGPVSMDNAEKEELASTLLYSDGNLHVLQQRDNGEGRVISLSRLTEELSTIKSVLSTWAQKDIFFSRFSIPTAGLVAVLSDAAGKGSWNDEYLCLNATVTNAVKVNEGWQLTDPNSGVLWSVNTRDNNLRHVFLSHDFTLVATVSIQKVPSVSTPLLTATLANNKSNHTVGLSHTADTKWETVFKDKKTKGSTWEPKEEYQVALMLQGKKASVYIDGQLLGEEEVLSASEKSLELVNFSFGACVQEPSPKEIGKNTRVTVKNVFLYNRRLTATEMRAIKDRVPVPTRGPESQLEGGKERRHIPRMEGVRANASAGGGMLSLLLLLGLWVFAAL</sequence>
<dbReference type="Gene3D" id="2.120.10.10">
    <property type="match status" value="1"/>
</dbReference>
<dbReference type="GO" id="GO:0004308">
    <property type="term" value="F:exo-alpha-sialidase activity"/>
    <property type="evidence" value="ECO:0007669"/>
    <property type="project" value="InterPro"/>
</dbReference>
<evidence type="ECO:0000259" key="3">
    <source>
        <dbReference type="Pfam" id="PF13859"/>
    </source>
</evidence>
<dbReference type="InterPro" id="IPR011040">
    <property type="entry name" value="Sialidase"/>
</dbReference>
<evidence type="ECO:0000313" key="6">
    <source>
        <dbReference type="Proteomes" id="UP000007350"/>
    </source>
</evidence>
<feature type="domain" description="Sialidase" evidence="3">
    <location>
        <begin position="107"/>
        <end position="443"/>
    </location>
</feature>
<dbReference type="Gene3D" id="2.60.120.200">
    <property type="match status" value="1"/>
</dbReference>
<dbReference type="InterPro" id="IPR036278">
    <property type="entry name" value="Sialidase_sf"/>
</dbReference>
<dbReference type="SUPFAM" id="SSF50939">
    <property type="entry name" value="Sialidases"/>
    <property type="match status" value="1"/>
</dbReference>
<dbReference type="CDD" id="cd15482">
    <property type="entry name" value="Sialidase_non-viral"/>
    <property type="match status" value="1"/>
</dbReference>
<keyword evidence="6" id="KW-1185">Reference proteome</keyword>
<feature type="compositionally biased region" description="Basic and acidic residues" evidence="1">
    <location>
        <begin position="25"/>
        <end position="34"/>
    </location>
</feature>
<dbReference type="EMBL" id="AHKC01010931">
    <property type="protein sequence ID" value="EKF31219.1"/>
    <property type="molecule type" value="Genomic_DNA"/>
</dbReference>
<feature type="domain" description="Trans-sialidase C-terminal" evidence="4">
    <location>
        <begin position="485"/>
        <end position="686"/>
    </location>
</feature>
<feature type="transmembrane region" description="Helical" evidence="2">
    <location>
        <begin position="726"/>
        <end position="745"/>
    </location>
</feature>
<dbReference type="InterPro" id="IPR013320">
    <property type="entry name" value="ConA-like_dom_sf"/>
</dbReference>
<dbReference type="InterPro" id="IPR008377">
    <property type="entry name" value="Sialidase_trypan"/>
</dbReference>
<organism evidence="5 6">
    <name type="scientific">Trypanosoma cruzi marinkellei</name>
    <dbReference type="NCBI Taxonomy" id="85056"/>
    <lineage>
        <taxon>Eukaryota</taxon>
        <taxon>Discoba</taxon>
        <taxon>Euglenozoa</taxon>
        <taxon>Kinetoplastea</taxon>
        <taxon>Metakinetoplastina</taxon>
        <taxon>Trypanosomatida</taxon>
        <taxon>Trypanosomatidae</taxon>
        <taxon>Trypanosoma</taxon>
        <taxon>Schizotrypanum</taxon>
    </lineage>
</organism>
<comment type="caution">
    <text evidence="5">The sequence shown here is derived from an EMBL/GenBank/DDBJ whole genome shotgun (WGS) entry which is preliminary data.</text>
</comment>
<feature type="region of interest" description="Disordered" evidence="1">
    <location>
        <begin position="1"/>
        <end position="34"/>
    </location>
</feature>
<dbReference type="Pfam" id="PF22925">
    <property type="entry name" value="TS_C"/>
    <property type="match status" value="1"/>
</dbReference>
<evidence type="ECO:0000256" key="1">
    <source>
        <dbReference type="SAM" id="MobiDB-lite"/>
    </source>
</evidence>